<dbReference type="SUPFAM" id="SSF56935">
    <property type="entry name" value="Porins"/>
    <property type="match status" value="1"/>
</dbReference>
<accession>A0A7C0ZL36</accession>
<evidence type="ECO:0000313" key="1">
    <source>
        <dbReference type="EMBL" id="HDI83124.1"/>
    </source>
</evidence>
<comment type="caution">
    <text evidence="1">The sequence shown here is derived from an EMBL/GenBank/DDBJ whole genome shotgun (WGS) entry which is preliminary data.</text>
</comment>
<organism evidence="1">
    <name type="scientific">candidate division WOR-3 bacterium</name>
    <dbReference type="NCBI Taxonomy" id="2052148"/>
    <lineage>
        <taxon>Bacteria</taxon>
        <taxon>Bacteria division WOR-3</taxon>
    </lineage>
</organism>
<gene>
    <name evidence="1" type="ORF">ENF18_04970</name>
</gene>
<sequence length="300" mass="34090">MILLIFASSFAQLGLGDILIPGTGRTVIIRSPVLNDHSFNPASFSDKIYTEFTSKITFSSSKQFTPTISSIGLSLPAMKKINIGMGVDMLYNQNFSYTFPEDTNEWDTYTQNITRIGNILRYSGFLSFKSGKLRLGAMYGYLQGNSEYRWTIDFTRYRDIHDTTFTEYKGLTYSGGFAYSFDRIQIGLFGEKVYLEGQYTHYNIYAGISYKTGDVEILVSLFNLNPQIGIVWNKLTLGGGYTNWKDEHVLEKHAGISYTHRLKDNPFTLFFMVSHLEDTGTGYGLEDTEYSAGFSFEFNE</sequence>
<proteinExistence type="predicted"/>
<dbReference type="EMBL" id="DQWE01000239">
    <property type="protein sequence ID" value="HDI83124.1"/>
    <property type="molecule type" value="Genomic_DNA"/>
</dbReference>
<reference evidence="1" key="1">
    <citation type="journal article" date="2020" name="mSystems">
        <title>Genome- and Community-Level Interaction Insights into Carbon Utilization and Element Cycling Functions of Hydrothermarchaeota in Hydrothermal Sediment.</title>
        <authorList>
            <person name="Zhou Z."/>
            <person name="Liu Y."/>
            <person name="Xu W."/>
            <person name="Pan J."/>
            <person name="Luo Z.H."/>
            <person name="Li M."/>
        </authorList>
    </citation>
    <scope>NUCLEOTIDE SEQUENCE [LARGE SCALE GENOMIC DNA]</scope>
    <source>
        <strain evidence="1">HyVt-102</strain>
    </source>
</reference>
<dbReference type="Proteomes" id="UP000885847">
    <property type="component" value="Unassembled WGS sequence"/>
</dbReference>
<dbReference type="AlphaFoldDB" id="A0A7C0ZL36"/>
<name>A0A7C0ZL36_UNCW3</name>
<protein>
    <submittedName>
        <fullName evidence="1">Uncharacterized protein</fullName>
    </submittedName>
</protein>